<proteinExistence type="predicted"/>
<gene>
    <name evidence="1" type="ORF">SAMN05216228_11092</name>
</gene>
<accession>A0ABY1AYZ7</accession>
<dbReference type="Proteomes" id="UP000198939">
    <property type="component" value="Unassembled WGS sequence"/>
</dbReference>
<evidence type="ECO:0000313" key="1">
    <source>
        <dbReference type="EMBL" id="SEP35635.1"/>
    </source>
</evidence>
<keyword evidence="2" id="KW-1185">Reference proteome</keyword>
<dbReference type="RefSeq" id="WP_177309936.1">
    <property type="nucleotide sequence ID" value="NZ_FOCV01000109.1"/>
</dbReference>
<protein>
    <recommendedName>
        <fullName evidence="3">Transposase</fullName>
    </recommendedName>
</protein>
<name>A0ABY1AYZ7_9HYPH</name>
<organism evidence="1 2">
    <name type="scientific">Rhizobium tibeticum</name>
    <dbReference type="NCBI Taxonomy" id="501024"/>
    <lineage>
        <taxon>Bacteria</taxon>
        <taxon>Pseudomonadati</taxon>
        <taxon>Pseudomonadota</taxon>
        <taxon>Alphaproteobacteria</taxon>
        <taxon>Hyphomicrobiales</taxon>
        <taxon>Rhizobiaceae</taxon>
        <taxon>Rhizobium/Agrobacterium group</taxon>
        <taxon>Rhizobium</taxon>
    </lineage>
</organism>
<reference evidence="1 2" key="1">
    <citation type="submission" date="2016-10" db="EMBL/GenBank/DDBJ databases">
        <authorList>
            <person name="Varghese N."/>
            <person name="Submissions S."/>
        </authorList>
    </citation>
    <scope>NUCLEOTIDE SEQUENCE [LARGE SCALE GENOMIC DNA]</scope>
    <source>
        <strain evidence="1 2">CGMCC 1.7071</strain>
    </source>
</reference>
<sequence length="53" mass="6038">MNKDRGEKKIAELTELKLESREKLRAARLEISKLDSQLLKVGARLNDLGAVCW</sequence>
<comment type="caution">
    <text evidence="1">The sequence shown here is derived from an EMBL/GenBank/DDBJ whole genome shotgun (WGS) entry which is preliminary data.</text>
</comment>
<evidence type="ECO:0000313" key="2">
    <source>
        <dbReference type="Proteomes" id="UP000198939"/>
    </source>
</evidence>
<evidence type="ECO:0008006" key="3">
    <source>
        <dbReference type="Google" id="ProtNLM"/>
    </source>
</evidence>
<dbReference type="EMBL" id="FOCV01000109">
    <property type="protein sequence ID" value="SEP35635.1"/>
    <property type="molecule type" value="Genomic_DNA"/>
</dbReference>